<feature type="coiled-coil region" evidence="1">
    <location>
        <begin position="98"/>
        <end position="125"/>
    </location>
</feature>
<dbReference type="PANTHER" id="PTHR38082:SF2">
    <property type="entry name" value="PESTICIDAL CRYSTAL PROTEIN N-TERMINAL DOMAIN-CONTAINING PROTEIN"/>
    <property type="match status" value="1"/>
</dbReference>
<reference evidence="2 3" key="1">
    <citation type="journal article" date="2011" name="Genome Res.">
        <title>Phylogeny-wide analysis of social amoeba genomes highlights ancient origins for complex intercellular communication.</title>
        <authorList>
            <person name="Heidel A.J."/>
            <person name="Lawal H.M."/>
            <person name="Felder M."/>
            <person name="Schilde C."/>
            <person name="Helps N.R."/>
            <person name="Tunggal B."/>
            <person name="Rivero F."/>
            <person name="John U."/>
            <person name="Schleicher M."/>
            <person name="Eichinger L."/>
            <person name="Platzer M."/>
            <person name="Noegel A.A."/>
            <person name="Schaap P."/>
            <person name="Gloeckner G."/>
        </authorList>
    </citation>
    <scope>NUCLEOTIDE SEQUENCE [LARGE SCALE GENOMIC DNA]</scope>
    <source>
        <strain evidence="3">ATCC 26659 / Pp 5 / PN500</strain>
    </source>
</reference>
<dbReference type="AlphaFoldDB" id="D3BS77"/>
<dbReference type="RefSeq" id="XP_020427948.1">
    <property type="nucleotide sequence ID" value="XM_020581632.1"/>
</dbReference>
<organism evidence="2 3">
    <name type="scientific">Heterostelium pallidum (strain ATCC 26659 / Pp 5 / PN500)</name>
    <name type="common">Cellular slime mold</name>
    <name type="synonym">Polysphondylium pallidum</name>
    <dbReference type="NCBI Taxonomy" id="670386"/>
    <lineage>
        <taxon>Eukaryota</taxon>
        <taxon>Amoebozoa</taxon>
        <taxon>Evosea</taxon>
        <taxon>Eumycetozoa</taxon>
        <taxon>Dictyostelia</taxon>
        <taxon>Acytosteliales</taxon>
        <taxon>Acytosteliaceae</taxon>
        <taxon>Heterostelium</taxon>
    </lineage>
</organism>
<dbReference type="GO" id="GO:0090729">
    <property type="term" value="F:toxin activity"/>
    <property type="evidence" value="ECO:0007669"/>
    <property type="project" value="InterPro"/>
</dbReference>
<gene>
    <name evidence="2" type="ORF">PPL_10869</name>
</gene>
<accession>D3BS77</accession>
<dbReference type="InParanoid" id="D3BS77"/>
<dbReference type="SUPFAM" id="SSF56849">
    <property type="entry name" value="delta-Endotoxin (insectocide), N-terminal domain"/>
    <property type="match status" value="1"/>
</dbReference>
<dbReference type="InterPro" id="IPR036716">
    <property type="entry name" value="Pest_crys_N_sf"/>
</dbReference>
<dbReference type="GeneID" id="31366338"/>
<protein>
    <submittedName>
        <fullName evidence="2">Uncharacterized protein</fullName>
    </submittedName>
</protein>
<dbReference type="OMA" id="TWKTICE"/>
<comment type="caution">
    <text evidence="2">The sequence shown here is derived from an EMBL/GenBank/DDBJ whole genome shotgun (WGS) entry which is preliminary data.</text>
</comment>
<dbReference type="Gene3D" id="1.20.190.10">
    <property type="entry name" value="Pesticidal crystal protein, N-terminal domain"/>
    <property type="match status" value="1"/>
</dbReference>
<evidence type="ECO:0000256" key="1">
    <source>
        <dbReference type="SAM" id="Coils"/>
    </source>
</evidence>
<evidence type="ECO:0000313" key="2">
    <source>
        <dbReference type="EMBL" id="EFA75814.1"/>
    </source>
</evidence>
<name>D3BS77_HETP5</name>
<keyword evidence="1" id="KW-0175">Coiled coil</keyword>
<sequence length="502" mass="56502">MSASSVPGTETYNSTTLRDLAGGAGDRILAKLDENPMNIIPINLICAALDIKDPFEVIAHFEPDKEDVGIMVNACIGCIPFVGPVLQGVFSLFWKRAAESNVITKEKLKEELDKLRKEMMEAVAGKIKDSEIKQWTEICEAFLKGLKKSCKVLGTHINALKHQFAEKKCADEQVQEAVRIDLALISDKAFSLHEFCDSPAYLKYTLGYYIQSLQIYTAILTLQDAFWYQLGIKPIFVTGRRATDTIDALPSFAETMHEEIMPALKNIARGLTENVREGAQAKGVDLTTLHLLLKSDRYLYPVPLVLAPVEIPQVAKCLREVQGPICPECKVPERDGTFIFRIDCINFRPETSAEDIRGYRNMSHVEEPITGCKGTMSGIPAALTVVLPKKRTVQIRFVGEYDQTFTDLPIQWTTNEEAYYTAMMPFGENYRRNNKTIPAIKEEMGISQVPGMSLMINTNSLKSGMTYTEKMTDIERLTFVTDRFDDMKRHAKILFIELIIQD</sequence>
<dbReference type="PANTHER" id="PTHR38082">
    <property type="entry name" value="ENDOTOXIN_N DOMAIN-CONTAINING PROTEIN"/>
    <property type="match status" value="1"/>
</dbReference>
<dbReference type="Proteomes" id="UP000001396">
    <property type="component" value="Unassembled WGS sequence"/>
</dbReference>
<proteinExistence type="predicted"/>
<dbReference type="EMBL" id="ADBJ01000051">
    <property type="protein sequence ID" value="EFA75814.1"/>
    <property type="molecule type" value="Genomic_DNA"/>
</dbReference>
<evidence type="ECO:0000313" key="3">
    <source>
        <dbReference type="Proteomes" id="UP000001396"/>
    </source>
</evidence>
<dbReference type="FunCoup" id="D3BS77">
    <property type="interactions" value="421"/>
</dbReference>
<keyword evidence="3" id="KW-1185">Reference proteome</keyword>